<protein>
    <submittedName>
        <fullName evidence="1">Uncharacterized protein</fullName>
    </submittedName>
</protein>
<organism evidence="1 2">
    <name type="scientific">Artomyces pyxidatus</name>
    <dbReference type="NCBI Taxonomy" id="48021"/>
    <lineage>
        <taxon>Eukaryota</taxon>
        <taxon>Fungi</taxon>
        <taxon>Dikarya</taxon>
        <taxon>Basidiomycota</taxon>
        <taxon>Agaricomycotina</taxon>
        <taxon>Agaricomycetes</taxon>
        <taxon>Russulales</taxon>
        <taxon>Auriscalpiaceae</taxon>
        <taxon>Artomyces</taxon>
    </lineage>
</organism>
<comment type="caution">
    <text evidence="1">The sequence shown here is derived from an EMBL/GenBank/DDBJ whole genome shotgun (WGS) entry which is preliminary data.</text>
</comment>
<dbReference type="Proteomes" id="UP000814140">
    <property type="component" value="Unassembled WGS sequence"/>
</dbReference>
<proteinExistence type="predicted"/>
<keyword evidence="2" id="KW-1185">Reference proteome</keyword>
<accession>A0ACB8SIZ3</accession>
<name>A0ACB8SIZ3_9AGAM</name>
<gene>
    <name evidence="1" type="ORF">BV25DRAFT_1921645</name>
</gene>
<sequence>MHSQDTRAHQHTTASQRRRRFADPAPAASAFAEHRKSPRQTDDLKEARERLRLENEELTMPWPRRCGYCRRARYGEADAMFKLQLKAKSITTKKSLRSTVDATLPESTMLSSKKDREYATLLDSQEHVREEPALPRISVQWAPAHKGIKRNELADKFAKEAVDRPLIQRGATISKSAAAKGWAAEWRKSSRTNQSAVALRDPPNDKLPKCTRKFEGSCATLCRFTQVLKASYS</sequence>
<reference evidence="1" key="2">
    <citation type="journal article" date="2022" name="New Phytol.">
        <title>Evolutionary transition to the ectomycorrhizal habit in the genomes of a hyperdiverse lineage of mushroom-forming fungi.</title>
        <authorList>
            <person name="Looney B."/>
            <person name="Miyauchi S."/>
            <person name="Morin E."/>
            <person name="Drula E."/>
            <person name="Courty P.E."/>
            <person name="Kohler A."/>
            <person name="Kuo A."/>
            <person name="LaButti K."/>
            <person name="Pangilinan J."/>
            <person name="Lipzen A."/>
            <person name="Riley R."/>
            <person name="Andreopoulos W."/>
            <person name="He G."/>
            <person name="Johnson J."/>
            <person name="Nolan M."/>
            <person name="Tritt A."/>
            <person name="Barry K.W."/>
            <person name="Grigoriev I.V."/>
            <person name="Nagy L.G."/>
            <person name="Hibbett D."/>
            <person name="Henrissat B."/>
            <person name="Matheny P.B."/>
            <person name="Labbe J."/>
            <person name="Martin F.M."/>
        </authorList>
    </citation>
    <scope>NUCLEOTIDE SEQUENCE</scope>
    <source>
        <strain evidence="1">HHB10654</strain>
    </source>
</reference>
<evidence type="ECO:0000313" key="1">
    <source>
        <dbReference type="EMBL" id="KAI0055686.1"/>
    </source>
</evidence>
<dbReference type="EMBL" id="MU277283">
    <property type="protein sequence ID" value="KAI0055686.1"/>
    <property type="molecule type" value="Genomic_DNA"/>
</dbReference>
<evidence type="ECO:0000313" key="2">
    <source>
        <dbReference type="Proteomes" id="UP000814140"/>
    </source>
</evidence>
<reference evidence="1" key="1">
    <citation type="submission" date="2021-03" db="EMBL/GenBank/DDBJ databases">
        <authorList>
            <consortium name="DOE Joint Genome Institute"/>
            <person name="Ahrendt S."/>
            <person name="Looney B.P."/>
            <person name="Miyauchi S."/>
            <person name="Morin E."/>
            <person name="Drula E."/>
            <person name="Courty P.E."/>
            <person name="Chicoki N."/>
            <person name="Fauchery L."/>
            <person name="Kohler A."/>
            <person name="Kuo A."/>
            <person name="Labutti K."/>
            <person name="Pangilinan J."/>
            <person name="Lipzen A."/>
            <person name="Riley R."/>
            <person name="Andreopoulos W."/>
            <person name="He G."/>
            <person name="Johnson J."/>
            <person name="Barry K.W."/>
            <person name="Grigoriev I.V."/>
            <person name="Nagy L."/>
            <person name="Hibbett D."/>
            <person name="Henrissat B."/>
            <person name="Matheny P.B."/>
            <person name="Labbe J."/>
            <person name="Martin F."/>
        </authorList>
    </citation>
    <scope>NUCLEOTIDE SEQUENCE</scope>
    <source>
        <strain evidence="1">HHB10654</strain>
    </source>
</reference>